<keyword evidence="1" id="KW-0812">Transmembrane</keyword>
<gene>
    <name evidence="2" type="ORF">ALQ36_00997</name>
</gene>
<dbReference type="PANTHER" id="PTHR34205:SF2">
    <property type="entry name" value="DUF962 DOMAIN-CONTAINING PROTEIN"/>
    <property type="match status" value="1"/>
</dbReference>
<keyword evidence="1" id="KW-1133">Transmembrane helix</keyword>
<evidence type="ECO:0000313" key="3">
    <source>
        <dbReference type="Proteomes" id="UP000281350"/>
    </source>
</evidence>
<keyword evidence="1" id="KW-0472">Membrane</keyword>
<dbReference type="PANTHER" id="PTHR34205">
    <property type="entry name" value="TRANSMEMBRANE PROTEIN"/>
    <property type="match status" value="1"/>
</dbReference>
<dbReference type="AlphaFoldDB" id="A0A3M3YD31"/>
<evidence type="ECO:0008006" key="4">
    <source>
        <dbReference type="Google" id="ProtNLM"/>
    </source>
</evidence>
<evidence type="ECO:0000256" key="1">
    <source>
        <dbReference type="SAM" id="Phobius"/>
    </source>
</evidence>
<feature type="non-terminal residue" evidence="2">
    <location>
        <position position="1"/>
    </location>
</feature>
<feature type="transmembrane region" description="Helical" evidence="1">
    <location>
        <begin position="116"/>
        <end position="133"/>
    </location>
</feature>
<name>A0A3M3YD31_9PSED</name>
<dbReference type="Proteomes" id="UP000281350">
    <property type="component" value="Unassembled WGS sequence"/>
</dbReference>
<dbReference type="Pfam" id="PF06127">
    <property type="entry name" value="Mpo1-like"/>
    <property type="match status" value="1"/>
</dbReference>
<evidence type="ECO:0000313" key="2">
    <source>
        <dbReference type="EMBL" id="RMO79865.1"/>
    </source>
</evidence>
<sequence length="190" mass="22151">RLRFRPDFVTLCVVSTIVVEKPSKTLWCEYDYCFAREICDAERHELHANADHWHDSRKHEYDSTTPHRHDSRLNLCITTRTNTRVSAVDAIKRFSSFAEFYPFYLAEHSSSTSRRLHFVGTSLVIFLLAFGVGSGRWGLLWLLPVAGYGFAWAGHFFFEKNRPATFKHPFYSLLGDFVMYRDMLLGKVPF</sequence>
<proteinExistence type="predicted"/>
<reference evidence="2 3" key="1">
    <citation type="submission" date="2018-08" db="EMBL/GenBank/DDBJ databases">
        <title>Recombination of ecologically and evolutionarily significant loci maintains genetic cohesion in the Pseudomonas syringae species complex.</title>
        <authorList>
            <person name="Dillon M."/>
            <person name="Thakur S."/>
            <person name="Almeida R.N.D."/>
            <person name="Weir B.S."/>
            <person name="Guttman D.S."/>
        </authorList>
    </citation>
    <scope>NUCLEOTIDE SEQUENCE [LARGE SCALE GENOMIC DNA]</scope>
    <source>
        <strain evidence="2 3">ICMP 2732</strain>
    </source>
</reference>
<protein>
    <recommendedName>
        <fullName evidence="4">DUF962 domain-containing protein</fullName>
    </recommendedName>
</protein>
<accession>A0A3M3YD31</accession>
<dbReference type="EMBL" id="RBPY01000057">
    <property type="protein sequence ID" value="RMO79865.1"/>
    <property type="molecule type" value="Genomic_DNA"/>
</dbReference>
<organism evidence="2 3">
    <name type="scientific">Pseudomonas syringae pv. primulae</name>
    <dbReference type="NCBI Taxonomy" id="251707"/>
    <lineage>
        <taxon>Bacteria</taxon>
        <taxon>Pseudomonadati</taxon>
        <taxon>Pseudomonadota</taxon>
        <taxon>Gammaproteobacteria</taxon>
        <taxon>Pseudomonadales</taxon>
        <taxon>Pseudomonadaceae</taxon>
        <taxon>Pseudomonas</taxon>
    </lineage>
</organism>
<comment type="caution">
    <text evidence="2">The sequence shown here is derived from an EMBL/GenBank/DDBJ whole genome shotgun (WGS) entry which is preliminary data.</text>
</comment>
<feature type="transmembrane region" description="Helical" evidence="1">
    <location>
        <begin position="139"/>
        <end position="158"/>
    </location>
</feature>
<dbReference type="InterPro" id="IPR009305">
    <property type="entry name" value="Mpo1-like"/>
</dbReference>